<reference evidence="4" key="1">
    <citation type="submission" date="2018-10" db="EMBL/GenBank/DDBJ databases">
        <title>Schaedlerella arabinophila gen. nov. sp. nov., isolated from the mouse intestinal tract and comparative analysis with the genome of the closely related altered Schaedler flora strain ASF502.</title>
        <authorList>
            <person name="Miyake S."/>
            <person name="Soh M."/>
            <person name="Seedorf H."/>
        </authorList>
    </citation>
    <scope>NUCLEOTIDE SEQUENCE [LARGE SCALE GENOMIC DNA]</scope>
    <source>
        <strain evidence="4">DSM 106076</strain>
    </source>
</reference>
<comment type="caution">
    <text evidence="4">The sequence shown here is derived from an EMBL/GenBank/DDBJ whole genome shotgun (WGS) entry which is preliminary data.</text>
</comment>
<dbReference type="RefSeq" id="WP_125130441.1">
    <property type="nucleotide sequence ID" value="NZ_RHJS01000002.1"/>
</dbReference>
<evidence type="ECO:0000313" key="4">
    <source>
        <dbReference type="EMBL" id="RRK35074.1"/>
    </source>
</evidence>
<comment type="function">
    <text evidence="1">Transcriptional repressor of xylose-utilizing enzymes.</text>
</comment>
<comment type="similarity">
    <text evidence="2">Belongs to the ROK (NagC/XylR) family.</text>
</comment>
<dbReference type="InterPro" id="IPR036390">
    <property type="entry name" value="WH_DNA-bd_sf"/>
</dbReference>
<dbReference type="AlphaFoldDB" id="A0A426DQQ5"/>
<dbReference type="GO" id="GO:0042732">
    <property type="term" value="P:D-xylose metabolic process"/>
    <property type="evidence" value="ECO:0007669"/>
    <property type="project" value="UniProtKB-KW"/>
</dbReference>
<dbReference type="PANTHER" id="PTHR18964">
    <property type="entry name" value="ROK (REPRESSOR, ORF, KINASE) FAMILY"/>
    <property type="match status" value="1"/>
</dbReference>
<dbReference type="EMBL" id="RHJS01000002">
    <property type="protein sequence ID" value="RRK35074.1"/>
    <property type="molecule type" value="Genomic_DNA"/>
</dbReference>
<keyword evidence="3" id="KW-0119">Carbohydrate metabolism</keyword>
<proteinExistence type="inferred from homology"/>
<accession>A0A426DQQ5</accession>
<dbReference type="InterPro" id="IPR036388">
    <property type="entry name" value="WH-like_DNA-bd_sf"/>
</dbReference>
<dbReference type="Gene3D" id="3.30.420.40">
    <property type="match status" value="4"/>
</dbReference>
<evidence type="ECO:0000313" key="5">
    <source>
        <dbReference type="Proteomes" id="UP000274920"/>
    </source>
</evidence>
<dbReference type="Gene3D" id="1.10.10.10">
    <property type="entry name" value="Winged helix-like DNA-binding domain superfamily/Winged helix DNA-binding domain"/>
    <property type="match status" value="1"/>
</dbReference>
<dbReference type="Pfam" id="PF00480">
    <property type="entry name" value="ROK"/>
    <property type="match status" value="1"/>
</dbReference>
<evidence type="ECO:0000256" key="3">
    <source>
        <dbReference type="ARBA" id="ARBA00022629"/>
    </source>
</evidence>
<keyword evidence="3" id="KW-0859">Xylose metabolism</keyword>
<evidence type="ECO:0000256" key="2">
    <source>
        <dbReference type="ARBA" id="ARBA00006479"/>
    </source>
</evidence>
<dbReference type="Pfam" id="PF13412">
    <property type="entry name" value="HTH_24"/>
    <property type="match status" value="1"/>
</dbReference>
<organism evidence="4 5">
    <name type="scientific">Schaedlerella arabinosiphila</name>
    <dbReference type="NCBI Taxonomy" id="2044587"/>
    <lineage>
        <taxon>Bacteria</taxon>
        <taxon>Bacillati</taxon>
        <taxon>Bacillota</taxon>
        <taxon>Clostridia</taxon>
        <taxon>Lachnospirales</taxon>
        <taxon>Lachnospiraceae</taxon>
        <taxon>Schaedlerella</taxon>
    </lineage>
</organism>
<dbReference type="InterPro" id="IPR043129">
    <property type="entry name" value="ATPase_NBD"/>
</dbReference>
<dbReference type="SUPFAM" id="SSF53067">
    <property type="entry name" value="Actin-like ATPase domain"/>
    <property type="match status" value="1"/>
</dbReference>
<dbReference type="SUPFAM" id="SSF46785">
    <property type="entry name" value="Winged helix' DNA-binding domain"/>
    <property type="match status" value="1"/>
</dbReference>
<protein>
    <submittedName>
        <fullName evidence="4">ROK family transcriptional regulator</fullName>
    </submittedName>
</protein>
<dbReference type="InterPro" id="IPR000600">
    <property type="entry name" value="ROK"/>
</dbReference>
<sequence>MKRYIGLEDMSHINCASVLRVIQSSGGISRKQISDITGLSWGGMTKIVNKLMEHEYIVEEKNGAFAGNGRTPGLLRVNTKKHLAAGADINHTGLRAWVTDFSGGLQKTYFRENHFRNREELLENILSFFEMIFQDDKNEEIQAVGIAMQGRVDSEKGISIHFPECENWCDVPLVSILKERFHTEIYLEHDPDCMLFFEMESMDAENVILLRIDQSIGMSVALGGAILRGTGILELPHSIVIPGGKPCKCGLSGCLEAYIAPCMQDGKIQRQALEEMVSPLAVAIYNSICMFHAEAVILTGDLMKYHGMFEDRLFLELQNMQKDTRTAIRFSEDTETAVKGAALIAARQAVNSIRL</sequence>
<gene>
    <name evidence="4" type="ORF">EBB54_29900</name>
</gene>
<dbReference type="Proteomes" id="UP000274920">
    <property type="component" value="Unassembled WGS sequence"/>
</dbReference>
<dbReference type="PANTHER" id="PTHR18964:SF149">
    <property type="entry name" value="BIFUNCTIONAL UDP-N-ACETYLGLUCOSAMINE 2-EPIMERASE_N-ACETYLMANNOSAMINE KINASE"/>
    <property type="match status" value="1"/>
</dbReference>
<name>A0A426DQQ5_9FIRM</name>
<evidence type="ECO:0000256" key="1">
    <source>
        <dbReference type="ARBA" id="ARBA00002486"/>
    </source>
</evidence>
<keyword evidence="5" id="KW-1185">Reference proteome</keyword>